<evidence type="ECO:0000313" key="2">
    <source>
        <dbReference type="EMBL" id="SFT85791.1"/>
    </source>
</evidence>
<keyword evidence="3" id="KW-1185">Reference proteome</keyword>
<dbReference type="AlphaFoldDB" id="A0A1I7BFB1"/>
<evidence type="ECO:0000256" key="1">
    <source>
        <dbReference type="SAM" id="SignalP"/>
    </source>
</evidence>
<dbReference type="PROSITE" id="PS51257">
    <property type="entry name" value="PROKAR_LIPOPROTEIN"/>
    <property type="match status" value="1"/>
</dbReference>
<protein>
    <submittedName>
        <fullName evidence="2">Uncharacterized protein</fullName>
    </submittedName>
</protein>
<dbReference type="OrthoDB" id="1467634at2"/>
<dbReference type="RefSeq" id="WP_090251804.1">
    <property type="nucleotide sequence ID" value="NZ_FPAS01000005.1"/>
</dbReference>
<feature type="chain" id="PRO_5014731559" evidence="1">
    <location>
        <begin position="19"/>
        <end position="127"/>
    </location>
</feature>
<accession>A0A1I7BFB1</accession>
<keyword evidence="1" id="KW-0732">Signal</keyword>
<name>A0A1I7BFB1_9FLAO</name>
<sequence length="127" mass="13823">MKNYTNILILLFSSLLIACSKKEPTLADITVKNTANEVVPGVRVILYGESTETPNKDGDVVLKDTATTDIFGVAHFDYTENFKRGQAGFAVLNIDAEVTDANGTTFSGTGTLKIEEETLNKETVFIQ</sequence>
<evidence type="ECO:0000313" key="3">
    <source>
        <dbReference type="Proteomes" id="UP000236454"/>
    </source>
</evidence>
<dbReference type="STRING" id="477690.SAMN05216474_2768"/>
<dbReference type="Proteomes" id="UP000236454">
    <property type="component" value="Unassembled WGS sequence"/>
</dbReference>
<feature type="signal peptide" evidence="1">
    <location>
        <begin position="1"/>
        <end position="18"/>
    </location>
</feature>
<reference evidence="2 3" key="1">
    <citation type="submission" date="2016-10" db="EMBL/GenBank/DDBJ databases">
        <authorList>
            <person name="de Groot N.N."/>
        </authorList>
    </citation>
    <scope>NUCLEOTIDE SEQUENCE [LARGE SCALE GENOMIC DNA]</scope>
    <source>
        <strain evidence="2 3">CGMCC 1.7005</strain>
    </source>
</reference>
<dbReference type="EMBL" id="FPAS01000005">
    <property type="protein sequence ID" value="SFT85791.1"/>
    <property type="molecule type" value="Genomic_DNA"/>
</dbReference>
<gene>
    <name evidence="2" type="ORF">SAMN05216474_2768</name>
</gene>
<organism evidence="2 3">
    <name type="scientific">Lishizhenia tianjinensis</name>
    <dbReference type="NCBI Taxonomy" id="477690"/>
    <lineage>
        <taxon>Bacteria</taxon>
        <taxon>Pseudomonadati</taxon>
        <taxon>Bacteroidota</taxon>
        <taxon>Flavobacteriia</taxon>
        <taxon>Flavobacteriales</taxon>
        <taxon>Crocinitomicaceae</taxon>
        <taxon>Lishizhenia</taxon>
    </lineage>
</organism>
<proteinExistence type="predicted"/>